<comment type="caution">
    <text evidence="2">The sequence shown here is derived from an EMBL/GenBank/DDBJ whole genome shotgun (WGS) entry which is preliminary data.</text>
</comment>
<protein>
    <submittedName>
        <fullName evidence="2">31932_t:CDS:1</fullName>
    </submittedName>
</protein>
<gene>
    <name evidence="2" type="ORF">GMARGA_LOCUS13960</name>
</gene>
<organism evidence="2 3">
    <name type="scientific">Gigaspora margarita</name>
    <dbReference type="NCBI Taxonomy" id="4874"/>
    <lineage>
        <taxon>Eukaryota</taxon>
        <taxon>Fungi</taxon>
        <taxon>Fungi incertae sedis</taxon>
        <taxon>Mucoromycota</taxon>
        <taxon>Glomeromycotina</taxon>
        <taxon>Glomeromycetes</taxon>
        <taxon>Diversisporales</taxon>
        <taxon>Gigasporaceae</taxon>
        <taxon>Gigaspora</taxon>
    </lineage>
</organism>
<dbReference type="Proteomes" id="UP000789901">
    <property type="component" value="Unassembled WGS sequence"/>
</dbReference>
<proteinExistence type="predicted"/>
<keyword evidence="3" id="KW-1185">Reference proteome</keyword>
<evidence type="ECO:0000256" key="1">
    <source>
        <dbReference type="SAM" id="Coils"/>
    </source>
</evidence>
<evidence type="ECO:0000313" key="2">
    <source>
        <dbReference type="EMBL" id="CAG8726285.1"/>
    </source>
</evidence>
<reference evidence="2 3" key="1">
    <citation type="submission" date="2021-06" db="EMBL/GenBank/DDBJ databases">
        <authorList>
            <person name="Kallberg Y."/>
            <person name="Tangrot J."/>
            <person name="Rosling A."/>
        </authorList>
    </citation>
    <scope>NUCLEOTIDE SEQUENCE [LARGE SCALE GENOMIC DNA]</scope>
    <source>
        <strain evidence="2 3">120-4 pot B 10/14</strain>
    </source>
</reference>
<evidence type="ECO:0000313" key="3">
    <source>
        <dbReference type="Proteomes" id="UP000789901"/>
    </source>
</evidence>
<name>A0ABN7V474_GIGMA</name>
<accession>A0ABN7V474</accession>
<keyword evidence="1" id="KW-0175">Coiled coil</keyword>
<dbReference type="EMBL" id="CAJVQB010009065">
    <property type="protein sequence ID" value="CAG8726285.1"/>
    <property type="molecule type" value="Genomic_DNA"/>
</dbReference>
<sequence length="48" mass="5607">MLIYNCNTCLDIHDELDTKISALEERFNDLRDELGAKISALEERFNYA</sequence>
<dbReference type="Gene3D" id="1.20.1270.70">
    <property type="entry name" value="Designed single chain three-helix bundle"/>
    <property type="match status" value="1"/>
</dbReference>
<feature type="coiled-coil region" evidence="1">
    <location>
        <begin position="13"/>
        <end position="44"/>
    </location>
</feature>